<gene>
    <name evidence="1" type="ORF">Tci_663306</name>
</gene>
<feature type="non-terminal residue" evidence="1">
    <location>
        <position position="1"/>
    </location>
</feature>
<proteinExistence type="predicted"/>
<protein>
    <submittedName>
        <fullName evidence="1">Uncharacterized protein</fullName>
    </submittedName>
</protein>
<reference evidence="1" key="1">
    <citation type="journal article" date="2019" name="Sci. Rep.">
        <title>Draft genome of Tanacetum cinerariifolium, the natural source of mosquito coil.</title>
        <authorList>
            <person name="Yamashiro T."/>
            <person name="Shiraishi A."/>
            <person name="Satake H."/>
            <person name="Nakayama K."/>
        </authorList>
    </citation>
    <scope>NUCLEOTIDE SEQUENCE</scope>
</reference>
<comment type="caution">
    <text evidence="1">The sequence shown here is derived from an EMBL/GenBank/DDBJ whole genome shotgun (WGS) entry which is preliminary data.</text>
</comment>
<dbReference type="EMBL" id="BKCJ010512973">
    <property type="protein sequence ID" value="GFA91334.1"/>
    <property type="molecule type" value="Genomic_DNA"/>
</dbReference>
<feature type="non-terminal residue" evidence="1">
    <location>
        <position position="58"/>
    </location>
</feature>
<name>A0A699KHB9_TANCI</name>
<organism evidence="1">
    <name type="scientific">Tanacetum cinerariifolium</name>
    <name type="common">Dalmatian daisy</name>
    <name type="synonym">Chrysanthemum cinerariifolium</name>
    <dbReference type="NCBI Taxonomy" id="118510"/>
    <lineage>
        <taxon>Eukaryota</taxon>
        <taxon>Viridiplantae</taxon>
        <taxon>Streptophyta</taxon>
        <taxon>Embryophyta</taxon>
        <taxon>Tracheophyta</taxon>
        <taxon>Spermatophyta</taxon>
        <taxon>Magnoliopsida</taxon>
        <taxon>eudicotyledons</taxon>
        <taxon>Gunneridae</taxon>
        <taxon>Pentapetalae</taxon>
        <taxon>asterids</taxon>
        <taxon>campanulids</taxon>
        <taxon>Asterales</taxon>
        <taxon>Asteraceae</taxon>
        <taxon>Asteroideae</taxon>
        <taxon>Anthemideae</taxon>
        <taxon>Anthemidinae</taxon>
        <taxon>Tanacetum</taxon>
    </lineage>
</organism>
<accession>A0A699KHB9</accession>
<sequence length="58" mass="7086">LEYDLAKPLVREAGKIADWGNIFRRLFFDFYYQQMHDWDVKLLDIESYNDMVTQPNQQ</sequence>
<dbReference type="AlphaFoldDB" id="A0A699KHB9"/>
<evidence type="ECO:0000313" key="1">
    <source>
        <dbReference type="EMBL" id="GFA91334.1"/>
    </source>
</evidence>